<dbReference type="InterPro" id="IPR017438">
    <property type="entry name" value="ATP-NAD_kinase_N"/>
</dbReference>
<protein>
    <submittedName>
        <fullName evidence="3">Diacylglycerol kinase family protein</fullName>
    </submittedName>
</protein>
<dbReference type="PANTHER" id="PTHR30492:SF0">
    <property type="entry name" value="METHYLGLYOXAL SYNTHASE"/>
    <property type="match status" value="1"/>
</dbReference>
<dbReference type="RefSeq" id="WP_345066317.1">
    <property type="nucleotide sequence ID" value="NZ_BAABCN010000005.1"/>
</dbReference>
<feature type="region of interest" description="Disordered" evidence="1">
    <location>
        <begin position="1"/>
        <end position="71"/>
    </location>
</feature>
<accession>A0ABP7KJH6</accession>
<feature type="compositionally biased region" description="Low complexity" evidence="1">
    <location>
        <begin position="39"/>
        <end position="48"/>
    </location>
</feature>
<proteinExistence type="predicted"/>
<dbReference type="GO" id="GO:0016301">
    <property type="term" value="F:kinase activity"/>
    <property type="evidence" value="ECO:0007669"/>
    <property type="project" value="UniProtKB-KW"/>
</dbReference>
<dbReference type="InterPro" id="IPR016064">
    <property type="entry name" value="NAD/diacylglycerol_kinase_sf"/>
</dbReference>
<comment type="caution">
    <text evidence="3">The sequence shown here is derived from an EMBL/GenBank/DDBJ whole genome shotgun (WGS) entry which is preliminary data.</text>
</comment>
<keyword evidence="3" id="KW-0808">Transferase</keyword>
<dbReference type="Pfam" id="PF19279">
    <property type="entry name" value="YegS_C"/>
    <property type="match status" value="1"/>
</dbReference>
<keyword evidence="3" id="KW-0418">Kinase</keyword>
<dbReference type="InterPro" id="IPR004363">
    <property type="entry name" value="Methylgl_synth"/>
</dbReference>
<evidence type="ECO:0000313" key="3">
    <source>
        <dbReference type="EMBL" id="GAA3879495.1"/>
    </source>
</evidence>
<gene>
    <name evidence="3" type="ORF">GCM10022381_22250</name>
</gene>
<dbReference type="Gene3D" id="2.60.200.40">
    <property type="match status" value="1"/>
</dbReference>
<dbReference type="Proteomes" id="UP001501803">
    <property type="component" value="Unassembled WGS sequence"/>
</dbReference>
<keyword evidence="4" id="KW-1185">Reference proteome</keyword>
<reference evidence="4" key="1">
    <citation type="journal article" date="2019" name="Int. J. Syst. Evol. Microbiol.">
        <title>The Global Catalogue of Microorganisms (GCM) 10K type strain sequencing project: providing services to taxonomists for standard genome sequencing and annotation.</title>
        <authorList>
            <consortium name="The Broad Institute Genomics Platform"/>
            <consortium name="The Broad Institute Genome Sequencing Center for Infectious Disease"/>
            <person name="Wu L."/>
            <person name="Ma J."/>
        </authorList>
    </citation>
    <scope>NUCLEOTIDE SEQUENCE [LARGE SCALE GENOMIC DNA]</scope>
    <source>
        <strain evidence="4">JCM 17021</strain>
    </source>
</reference>
<dbReference type="PANTHER" id="PTHR30492">
    <property type="entry name" value="METHYLGLYOXAL SYNTHASE"/>
    <property type="match status" value="1"/>
</dbReference>
<organism evidence="3 4">
    <name type="scientific">Leifsonia kafniensis</name>
    <dbReference type="NCBI Taxonomy" id="475957"/>
    <lineage>
        <taxon>Bacteria</taxon>
        <taxon>Bacillati</taxon>
        <taxon>Actinomycetota</taxon>
        <taxon>Actinomycetes</taxon>
        <taxon>Micrococcales</taxon>
        <taxon>Microbacteriaceae</taxon>
        <taxon>Leifsonia</taxon>
    </lineage>
</organism>
<dbReference type="SUPFAM" id="SSF111331">
    <property type="entry name" value="NAD kinase/diacylglycerol kinase-like"/>
    <property type="match status" value="1"/>
</dbReference>
<sequence length="398" mass="42493">MTAPGETDPVQRAPVVAQHAKTDPVQRAPVVAQHAKTDPVQQAPAVAQHAKTDSEQQAPAAAQHAKTDSEQQAPVVAQYAAVVYNPIKVDLKKLRTAVARAAQSAGWGETLWFSTSETDAGQQATRRAVRQGIAMVIVAGGDGTVRAAAEALRDSDIPLAIVPSGTGNLLARNLQLPLGSLEESAAIAFGGEDRAIDLGVASVTGVNGETDDHVFLVMAGLGLDAEMIAATRPDLKKQVGWLAYIDAGVRVIPKAVPFRIRYSLAGRADRSAHISSILIANCGMLPGNLQLLPEARVDDGILDIAVLQPKGVLGWLKIWRRVSWENGVLRRSKTGRRLIEATSENNERTMMTLQSADIRITVEHPQPFEIDGDEFGSVRALFLRADPRALIVRVPAAS</sequence>
<dbReference type="InterPro" id="IPR001206">
    <property type="entry name" value="Diacylglycerol_kinase_cat_dom"/>
</dbReference>
<dbReference type="EMBL" id="BAABCN010000005">
    <property type="protein sequence ID" value="GAA3879495.1"/>
    <property type="molecule type" value="Genomic_DNA"/>
</dbReference>
<feature type="domain" description="DAGKc" evidence="2">
    <location>
        <begin position="75"/>
        <end position="205"/>
    </location>
</feature>
<dbReference type="Pfam" id="PF00781">
    <property type="entry name" value="DAGK_cat"/>
    <property type="match status" value="1"/>
</dbReference>
<dbReference type="PROSITE" id="PS50146">
    <property type="entry name" value="DAGK"/>
    <property type="match status" value="1"/>
</dbReference>
<name>A0ABP7KJH6_9MICO</name>
<evidence type="ECO:0000259" key="2">
    <source>
        <dbReference type="PROSITE" id="PS50146"/>
    </source>
</evidence>
<dbReference type="InterPro" id="IPR045540">
    <property type="entry name" value="YegS/DAGK_C"/>
</dbReference>
<evidence type="ECO:0000256" key="1">
    <source>
        <dbReference type="SAM" id="MobiDB-lite"/>
    </source>
</evidence>
<dbReference type="SMART" id="SM00046">
    <property type="entry name" value="DAGKc"/>
    <property type="match status" value="1"/>
</dbReference>
<dbReference type="Gene3D" id="3.40.50.10330">
    <property type="entry name" value="Probable inorganic polyphosphate/atp-NAD kinase, domain 1"/>
    <property type="match status" value="1"/>
</dbReference>
<evidence type="ECO:0000313" key="4">
    <source>
        <dbReference type="Proteomes" id="UP001501803"/>
    </source>
</evidence>